<feature type="region of interest" description="Disordered" evidence="1">
    <location>
        <begin position="498"/>
        <end position="525"/>
    </location>
</feature>
<evidence type="ECO:0000313" key="3">
    <source>
        <dbReference type="Proteomes" id="UP001516400"/>
    </source>
</evidence>
<feature type="compositionally biased region" description="Polar residues" evidence="1">
    <location>
        <begin position="850"/>
        <end position="861"/>
    </location>
</feature>
<feature type="region of interest" description="Disordered" evidence="1">
    <location>
        <begin position="747"/>
        <end position="1096"/>
    </location>
</feature>
<proteinExistence type="predicted"/>
<dbReference type="AlphaFoldDB" id="A0ABD2MUM5"/>
<feature type="compositionally biased region" description="Low complexity" evidence="1">
    <location>
        <begin position="1061"/>
        <end position="1077"/>
    </location>
</feature>
<feature type="compositionally biased region" description="Basic and acidic residues" evidence="1">
    <location>
        <begin position="1017"/>
        <end position="1027"/>
    </location>
</feature>
<evidence type="ECO:0008006" key="4">
    <source>
        <dbReference type="Google" id="ProtNLM"/>
    </source>
</evidence>
<feature type="compositionally biased region" description="Low complexity" evidence="1">
    <location>
        <begin position="889"/>
        <end position="901"/>
    </location>
</feature>
<feature type="region of interest" description="Disordered" evidence="1">
    <location>
        <begin position="609"/>
        <end position="643"/>
    </location>
</feature>
<feature type="compositionally biased region" description="Basic and acidic residues" evidence="1">
    <location>
        <begin position="427"/>
        <end position="461"/>
    </location>
</feature>
<dbReference type="InterPro" id="IPR009818">
    <property type="entry name" value="PAM2_motif"/>
</dbReference>
<evidence type="ECO:0000313" key="2">
    <source>
        <dbReference type="EMBL" id="KAL3269992.1"/>
    </source>
</evidence>
<dbReference type="EMBL" id="JABFTP020000021">
    <property type="protein sequence ID" value="KAL3269992.1"/>
    <property type="molecule type" value="Genomic_DNA"/>
</dbReference>
<sequence length="1142" mass="123791">MEIRLSSGNYKHIECFVIVHNVSQIIETGAESDSEEDEEWNYVRGEEANKENLNPLQLNSQVAEEEEEDTEDTMSQLNPNAAEFVPISPTRNVASPLGRVLSDDLVLSQSPKKPPSNEELDLNIPSPVDFENDISQKPHEIEEAISNGHQNDLDNDICVTNSAPNNKTDEFLFGPNAAPFTPVKLLDQSEVSSTKAVYGDESDLSQIMSFNDSTFSQDQNEFVQKDDPMSMSFHQDRIDDGNPFDLNKVHQLPEDVDAFIAKADKSDSLLNDTISDLDEHFPLGKPQESGDILITDLDNKDFKHEDNKVTSTLEDDIVEPLKQLGLDTSCEQNRTSSPLEEAITPLVEEVNSTTPFEVKEFSSSVEENQSISPLQEDIASPVEEEIGFSVKEESLISPQETIFPVEEKAMSFLVDERETSSPEDEKEIISHLEEKEKNSQVEEKEISSPIEQKEFESAAEEDRLNNPLVDQIIKNDFVSEFEGVESSHVFESSFEPLQVSTSCDNSESPQHSEPVTSEPSPNNDEFVKLETEKSDIEKAKENVDNLLNLDPLSSAKYSEEQCLLPDTTVNEIVNINEPSSVPINSDLLCALSTTSQDEPEQEIKKEEINEEQHISSIQQENKDVVSSSITEPNQIPDSFDDSTRSIDVDSHSTPEIDHLLGNNSDAACLLNNSVKSTVDTESVTTTEVNSFLQRSLLAEMESPLSPNVSEIHLDVDEQAVLPTVNVQSPVGDLLQVECAVESTLLSPNRDEQHITGVTSTPAPEKSSPLSPLIPEVKAGIPLSPVEDKTPKAPPKEGDKKTTKQKATPVSSTKKTPTPRSSLAGAKAPTPSPRPASSKLSAKASPVPSKVNSTTKTESKTNVKPLVSAAPKSSTTTARVPLASRTKPATVTKTTENKTLTNGEAKPSRPASGAVKKTLEVSSARSAASTGTGKPTSTTAKVPLASARGAVPATVPKPRPNTLKPAPSKTTSATATKSTTSVKATTAPKVPPAQKTSASLANKDVKAPITKTFPKPRPATEKHIKETANKLTASRTTTKTTSTTQVLSKTSITRKTDEKVTGTKTTTSRTSTTTATARPISRGTKTSATKVGKPKENGVATVHTEQIIVSDVNGINSNEQFVKDNSPVDNKLIVDSLTETAAI</sequence>
<feature type="compositionally biased region" description="Low complexity" evidence="1">
    <location>
        <begin position="963"/>
        <end position="987"/>
    </location>
</feature>
<feature type="compositionally biased region" description="Basic and acidic residues" evidence="1">
    <location>
        <begin position="785"/>
        <end position="801"/>
    </location>
</feature>
<dbReference type="Pfam" id="PF07145">
    <property type="entry name" value="PAM2"/>
    <property type="match status" value="1"/>
</dbReference>
<feature type="compositionally biased region" description="Acidic residues" evidence="1">
    <location>
        <begin position="63"/>
        <end position="72"/>
    </location>
</feature>
<gene>
    <name evidence="2" type="ORF">HHI36_009049</name>
</gene>
<feature type="compositionally biased region" description="Polar residues" evidence="1">
    <location>
        <begin position="929"/>
        <end position="939"/>
    </location>
</feature>
<reference evidence="2 3" key="1">
    <citation type="journal article" date="2021" name="BMC Biol.">
        <title>Horizontally acquired antibacterial genes associated with adaptive radiation of ladybird beetles.</title>
        <authorList>
            <person name="Li H.S."/>
            <person name="Tang X.F."/>
            <person name="Huang Y.H."/>
            <person name="Xu Z.Y."/>
            <person name="Chen M.L."/>
            <person name="Du X.Y."/>
            <person name="Qiu B.Y."/>
            <person name="Chen P.T."/>
            <person name="Zhang W."/>
            <person name="Slipinski A."/>
            <person name="Escalona H.E."/>
            <person name="Waterhouse R.M."/>
            <person name="Zwick A."/>
            <person name="Pang H."/>
        </authorList>
    </citation>
    <scope>NUCLEOTIDE SEQUENCE [LARGE SCALE GENOMIC DNA]</scope>
    <source>
        <strain evidence="2">SYSU2018</strain>
    </source>
</reference>
<feature type="region of interest" description="Disordered" evidence="1">
    <location>
        <begin position="415"/>
        <end position="461"/>
    </location>
</feature>
<accession>A0ABD2MUM5</accession>
<comment type="caution">
    <text evidence="2">The sequence shown here is derived from an EMBL/GenBank/DDBJ whole genome shotgun (WGS) entry which is preliminary data.</text>
</comment>
<name>A0ABD2MUM5_9CUCU</name>
<feature type="compositionally biased region" description="Polar residues" evidence="1">
    <location>
        <begin position="498"/>
        <end position="523"/>
    </location>
</feature>
<protein>
    <recommendedName>
        <fullName evidence="4">Ataxin-2 C-terminal domain-containing protein</fullName>
    </recommendedName>
</protein>
<feature type="region of interest" description="Disordered" evidence="1">
    <location>
        <begin position="45"/>
        <end position="88"/>
    </location>
</feature>
<feature type="compositionally biased region" description="Polar residues" evidence="1">
    <location>
        <begin position="51"/>
        <end position="62"/>
    </location>
</feature>
<feature type="compositionally biased region" description="Low complexity" evidence="1">
    <location>
        <begin position="1029"/>
        <end position="1050"/>
    </location>
</feature>
<organism evidence="2 3">
    <name type="scientific">Cryptolaemus montrouzieri</name>
    <dbReference type="NCBI Taxonomy" id="559131"/>
    <lineage>
        <taxon>Eukaryota</taxon>
        <taxon>Metazoa</taxon>
        <taxon>Ecdysozoa</taxon>
        <taxon>Arthropoda</taxon>
        <taxon>Hexapoda</taxon>
        <taxon>Insecta</taxon>
        <taxon>Pterygota</taxon>
        <taxon>Neoptera</taxon>
        <taxon>Endopterygota</taxon>
        <taxon>Coleoptera</taxon>
        <taxon>Polyphaga</taxon>
        <taxon>Cucujiformia</taxon>
        <taxon>Coccinelloidea</taxon>
        <taxon>Coccinellidae</taxon>
        <taxon>Scymninae</taxon>
        <taxon>Scymnini</taxon>
        <taxon>Cryptolaemus</taxon>
    </lineage>
</organism>
<keyword evidence="3" id="KW-1185">Reference proteome</keyword>
<feature type="compositionally biased region" description="Low complexity" evidence="1">
    <location>
        <begin position="834"/>
        <end position="849"/>
    </location>
</feature>
<feature type="compositionally biased region" description="Low complexity" evidence="1">
    <location>
        <begin position="805"/>
        <end position="821"/>
    </location>
</feature>
<feature type="compositionally biased region" description="Polar residues" evidence="1">
    <location>
        <begin position="614"/>
        <end position="636"/>
    </location>
</feature>
<evidence type="ECO:0000256" key="1">
    <source>
        <dbReference type="SAM" id="MobiDB-lite"/>
    </source>
</evidence>
<dbReference type="Proteomes" id="UP001516400">
    <property type="component" value="Unassembled WGS sequence"/>
</dbReference>